<dbReference type="STRING" id="31234.E3LEZ7"/>
<keyword evidence="4 5" id="KW-0440">LIM domain</keyword>
<gene>
    <name evidence="8" type="primary">Cre-zyx-1</name>
    <name evidence="8" type="ORF">CRE_01699</name>
</gene>
<feature type="region of interest" description="Disordered" evidence="6">
    <location>
        <begin position="68"/>
        <end position="91"/>
    </location>
</feature>
<dbReference type="InterPro" id="IPR001781">
    <property type="entry name" value="Znf_LIM"/>
</dbReference>
<evidence type="ECO:0000256" key="4">
    <source>
        <dbReference type="ARBA" id="ARBA00023038"/>
    </source>
</evidence>
<dbReference type="GO" id="GO:0005925">
    <property type="term" value="C:focal adhesion"/>
    <property type="evidence" value="ECO:0007669"/>
    <property type="project" value="TreeGrafter"/>
</dbReference>
<evidence type="ECO:0000256" key="3">
    <source>
        <dbReference type="ARBA" id="ARBA00022833"/>
    </source>
</evidence>
<dbReference type="Proteomes" id="UP000008281">
    <property type="component" value="Unassembled WGS sequence"/>
</dbReference>
<proteinExistence type="predicted"/>
<evidence type="ECO:0000256" key="6">
    <source>
        <dbReference type="SAM" id="MobiDB-lite"/>
    </source>
</evidence>
<feature type="region of interest" description="Disordered" evidence="6">
    <location>
        <begin position="347"/>
        <end position="372"/>
    </location>
</feature>
<feature type="domain" description="LIM zinc-binding" evidence="7">
    <location>
        <begin position="574"/>
        <end position="644"/>
    </location>
</feature>
<evidence type="ECO:0000259" key="7">
    <source>
        <dbReference type="PROSITE" id="PS50023"/>
    </source>
</evidence>
<feature type="domain" description="LIM zinc-binding" evidence="7">
    <location>
        <begin position="454"/>
        <end position="515"/>
    </location>
</feature>
<keyword evidence="3 5" id="KW-0862">Zinc</keyword>
<dbReference type="SUPFAM" id="SSF57716">
    <property type="entry name" value="Glucocorticoid receptor-like (DNA-binding domain)"/>
    <property type="match status" value="3"/>
</dbReference>
<accession>E3LEZ7</accession>
<dbReference type="Pfam" id="PF00412">
    <property type="entry name" value="LIM"/>
    <property type="match status" value="3"/>
</dbReference>
<dbReference type="OrthoDB" id="25414at2759"/>
<dbReference type="FunCoup" id="E3LEZ7">
    <property type="interactions" value="4"/>
</dbReference>
<keyword evidence="2" id="KW-0677">Repeat</keyword>
<organism evidence="9">
    <name type="scientific">Caenorhabditis remanei</name>
    <name type="common">Caenorhabditis vulgaris</name>
    <dbReference type="NCBI Taxonomy" id="31234"/>
    <lineage>
        <taxon>Eukaryota</taxon>
        <taxon>Metazoa</taxon>
        <taxon>Ecdysozoa</taxon>
        <taxon>Nematoda</taxon>
        <taxon>Chromadorea</taxon>
        <taxon>Rhabditida</taxon>
        <taxon>Rhabditina</taxon>
        <taxon>Rhabditomorpha</taxon>
        <taxon>Rhabditoidea</taxon>
        <taxon>Rhabditidae</taxon>
        <taxon>Peloderinae</taxon>
        <taxon>Caenorhabditis</taxon>
    </lineage>
</organism>
<dbReference type="GO" id="GO:0098609">
    <property type="term" value="P:cell-cell adhesion"/>
    <property type="evidence" value="ECO:0007669"/>
    <property type="project" value="TreeGrafter"/>
</dbReference>
<feature type="region of interest" description="Disordered" evidence="6">
    <location>
        <begin position="400"/>
        <end position="433"/>
    </location>
</feature>
<keyword evidence="1 5" id="KW-0479">Metal-binding</keyword>
<protein>
    <submittedName>
        <fullName evidence="8">CRE-ZYX-1 protein</fullName>
    </submittedName>
</protein>
<dbReference type="PANTHER" id="PTHR24207:SF2">
    <property type="entry name" value="ZYX102 PROTEIN"/>
    <property type="match status" value="1"/>
</dbReference>
<feature type="compositionally biased region" description="Basic and acidic residues" evidence="6">
    <location>
        <begin position="69"/>
        <end position="91"/>
    </location>
</feature>
<dbReference type="SMART" id="SM00132">
    <property type="entry name" value="LIM"/>
    <property type="match status" value="3"/>
</dbReference>
<sequence length="648" mass="72260">MGPPPPPPPPPLLPSGEILPSRKWKTENAPRRNNNPPPAPPKPSRPTVDAQALQHAAARLRKTGYNEPVRGDIENLSDGRVDRSDQRMSDGDRTYRAQLQQLVEPKARAEVGNGHLDRLIYRQTDFQIHAAPTYSNQPRPLGDFHRDPVALSQFQVTNISRLSILRLFDFQQSREALLASNSSPSSHYSPINKFSSSTLTQYANKSPSPPSVRDDVTYVSPYSSKYSYPTNFRSYHKDDDYFTNTATTAAASTTTAMNNYNDNNNSNNYGNKETVLQWTEPYDPSKIRRSQSPIRNAREMIHEYSTTNYVTEIEQPPPPPPPSSDLYQQKTQARNFLQNSLARQLRDEGLTESQRAANRNQTSALSASSSSTLPFDVSRIVKDSYNGDEVDHLVHQMRTKLNQDTTSSSSTSPSIVQYPRRQQPSSDDLRSSVANYSTTTTASTTSTRKIMNINICVGCGKEITGDQPGCNAMNQIFHVDCFKCGQCSKTLAGASFYNIDDKPTCESCYQNSLEKCTACNRPISDKLLRACGGVYHVNCFVCYSCKKSLDGIPFTLDKDNNVHCVPCFHDKFAPRCAMCSKPIVPQDGEKESVRVVAMDKSFHVDCYKCEDCGMQLSSKLEGQGCYPIDNHLLCKTCNGNRLRVVNSA</sequence>
<evidence type="ECO:0000256" key="1">
    <source>
        <dbReference type="ARBA" id="ARBA00022723"/>
    </source>
</evidence>
<evidence type="ECO:0000313" key="8">
    <source>
        <dbReference type="EMBL" id="EFO85721.1"/>
    </source>
</evidence>
<feature type="compositionally biased region" description="Pro residues" evidence="6">
    <location>
        <begin position="35"/>
        <end position="44"/>
    </location>
</feature>
<dbReference type="AlphaFoldDB" id="E3LEZ7"/>
<dbReference type="EMBL" id="DS268408">
    <property type="protein sequence ID" value="EFO85721.1"/>
    <property type="molecule type" value="Genomic_DNA"/>
</dbReference>
<feature type="compositionally biased region" description="Polar residues" evidence="6">
    <location>
        <begin position="351"/>
        <end position="361"/>
    </location>
</feature>
<dbReference type="GO" id="GO:0001725">
    <property type="term" value="C:stress fiber"/>
    <property type="evidence" value="ECO:0007669"/>
    <property type="project" value="TreeGrafter"/>
</dbReference>
<dbReference type="InParanoid" id="E3LEZ7"/>
<name>E3LEZ7_CAERE</name>
<keyword evidence="9" id="KW-1185">Reference proteome</keyword>
<evidence type="ECO:0000313" key="9">
    <source>
        <dbReference type="Proteomes" id="UP000008281"/>
    </source>
</evidence>
<feature type="compositionally biased region" description="Low complexity" evidence="6">
    <location>
        <begin position="362"/>
        <end position="372"/>
    </location>
</feature>
<dbReference type="HOGENOM" id="CLU_452874_0_0_1"/>
<reference evidence="8" key="1">
    <citation type="submission" date="2007-07" db="EMBL/GenBank/DDBJ databases">
        <title>PCAP assembly of the Caenorhabditis remanei genome.</title>
        <authorList>
            <consortium name="The Caenorhabditis remanei Sequencing Consortium"/>
            <person name="Wilson R.K."/>
        </authorList>
    </citation>
    <scope>NUCLEOTIDE SEQUENCE [LARGE SCALE GENOMIC DNA]</scope>
    <source>
        <strain evidence="8">PB4641</strain>
    </source>
</reference>
<evidence type="ECO:0000256" key="5">
    <source>
        <dbReference type="PROSITE-ProRule" id="PRU00125"/>
    </source>
</evidence>
<feature type="compositionally biased region" description="Polar residues" evidence="6">
    <location>
        <begin position="420"/>
        <end position="433"/>
    </location>
</feature>
<feature type="region of interest" description="Disordered" evidence="6">
    <location>
        <begin position="1"/>
        <end position="48"/>
    </location>
</feature>
<dbReference type="eggNOG" id="KOG1701">
    <property type="taxonomic scope" value="Eukaryota"/>
</dbReference>
<dbReference type="PROSITE" id="PS50023">
    <property type="entry name" value="LIM_DOMAIN_2"/>
    <property type="match status" value="2"/>
</dbReference>
<dbReference type="GO" id="GO:0046872">
    <property type="term" value="F:metal ion binding"/>
    <property type="evidence" value="ECO:0007669"/>
    <property type="project" value="UniProtKB-KW"/>
</dbReference>
<dbReference type="Gene3D" id="2.10.110.10">
    <property type="entry name" value="Cysteine Rich Protein"/>
    <property type="match status" value="3"/>
</dbReference>
<dbReference type="CDD" id="cd09357">
    <property type="entry name" value="LIM3_Zyxin_like"/>
    <property type="match status" value="1"/>
</dbReference>
<feature type="compositionally biased region" description="Low complexity" evidence="6">
    <location>
        <begin position="405"/>
        <end position="414"/>
    </location>
</feature>
<dbReference type="FunFam" id="2.10.110.10:FF:000139">
    <property type="entry name" value="Protein CBR-ZYX-1"/>
    <property type="match status" value="1"/>
</dbReference>
<dbReference type="OMA" id="PTCESCY"/>
<evidence type="ECO:0000256" key="2">
    <source>
        <dbReference type="ARBA" id="ARBA00022737"/>
    </source>
</evidence>
<feature type="compositionally biased region" description="Pro residues" evidence="6">
    <location>
        <begin position="1"/>
        <end position="13"/>
    </location>
</feature>
<dbReference type="PANTHER" id="PTHR24207">
    <property type="entry name" value="ZYX102 PROTEIN"/>
    <property type="match status" value="1"/>
</dbReference>